<reference evidence="2" key="1">
    <citation type="submission" date="2022-04" db="EMBL/GenBank/DDBJ databases">
        <title>A functionally conserved STORR gene fusion in Papaver species that diverged 16.8 million years ago.</title>
        <authorList>
            <person name="Catania T."/>
        </authorList>
    </citation>
    <scope>NUCLEOTIDE SEQUENCE</scope>
    <source>
        <strain evidence="2">S-188037</strain>
    </source>
</reference>
<dbReference type="Pfam" id="PF03478">
    <property type="entry name" value="Beta-prop_KIB1-4"/>
    <property type="match status" value="1"/>
</dbReference>
<sequence>MQADCFLWNPVSLESVKLPNLFQWVMDYHFLDCVLTLPMSNNVSGSTVYFLLEHQTTSEILLLYSQPGGKQWRSKCLDEYYEDLNNRCVRYLHYLKGKLYVFSGSLWQLEIELKQQQQLEHGHHYNDQTLSVSGFQVKRCPVLQHAAGSTLSLNYYEVESFDDIFQVNIFFSLNLRNLNNPHARASAVQVQRLDLSLMAWVEVKSLGDNVLFVGGQINATSSAADMALKRGCVFYTEPGDKSLYIFELEDDGITVILPFSKLPTPWFSGNWIMIPTLI</sequence>
<evidence type="ECO:0000259" key="1">
    <source>
        <dbReference type="Pfam" id="PF03478"/>
    </source>
</evidence>
<dbReference type="Proteomes" id="UP001202328">
    <property type="component" value="Unassembled WGS sequence"/>
</dbReference>
<evidence type="ECO:0000313" key="3">
    <source>
        <dbReference type="Proteomes" id="UP001202328"/>
    </source>
</evidence>
<protein>
    <recommendedName>
        <fullName evidence="1">KIB1-4 beta-propeller domain-containing protein</fullName>
    </recommendedName>
</protein>
<proteinExistence type="predicted"/>
<comment type="caution">
    <text evidence="2">The sequence shown here is derived from an EMBL/GenBank/DDBJ whole genome shotgun (WGS) entry which is preliminary data.</text>
</comment>
<dbReference type="PANTHER" id="PTHR40891:SF1">
    <property type="entry name" value="DUF295 DOMAIN-CONTAINING PROTEIN"/>
    <property type="match status" value="1"/>
</dbReference>
<dbReference type="AlphaFoldDB" id="A0AAD4S2B6"/>
<dbReference type="EMBL" id="JAJJMB010014886">
    <property type="protein sequence ID" value="KAI3857184.1"/>
    <property type="molecule type" value="Genomic_DNA"/>
</dbReference>
<feature type="non-terminal residue" evidence="2">
    <location>
        <position position="278"/>
    </location>
</feature>
<keyword evidence="3" id="KW-1185">Reference proteome</keyword>
<dbReference type="PANTHER" id="PTHR40891">
    <property type="entry name" value="DUF295 DOMAIN-CONTAINING PROTEIN"/>
    <property type="match status" value="1"/>
</dbReference>
<feature type="domain" description="KIB1-4 beta-propeller" evidence="1">
    <location>
        <begin position="3"/>
        <end position="243"/>
    </location>
</feature>
<gene>
    <name evidence="2" type="ORF">MKW98_010598</name>
</gene>
<dbReference type="InterPro" id="IPR005174">
    <property type="entry name" value="KIB1-4_b-propeller"/>
</dbReference>
<accession>A0AAD4S2B6</accession>
<name>A0AAD4S2B6_9MAGN</name>
<evidence type="ECO:0000313" key="2">
    <source>
        <dbReference type="EMBL" id="KAI3857184.1"/>
    </source>
</evidence>
<organism evidence="2 3">
    <name type="scientific">Papaver atlanticum</name>
    <dbReference type="NCBI Taxonomy" id="357466"/>
    <lineage>
        <taxon>Eukaryota</taxon>
        <taxon>Viridiplantae</taxon>
        <taxon>Streptophyta</taxon>
        <taxon>Embryophyta</taxon>
        <taxon>Tracheophyta</taxon>
        <taxon>Spermatophyta</taxon>
        <taxon>Magnoliopsida</taxon>
        <taxon>Ranunculales</taxon>
        <taxon>Papaveraceae</taxon>
        <taxon>Papaveroideae</taxon>
        <taxon>Papaver</taxon>
    </lineage>
</organism>